<dbReference type="AlphaFoldDB" id="A0A2Z7CB75"/>
<dbReference type="EMBL" id="KQ997096">
    <property type="protein sequence ID" value="KZV44281.1"/>
    <property type="molecule type" value="Genomic_DNA"/>
</dbReference>
<evidence type="ECO:0000256" key="1">
    <source>
        <dbReference type="SAM" id="MobiDB-lite"/>
    </source>
</evidence>
<sequence length="158" mass="17863">MASFTAPKQLLQEPLKSGEDDDMSGFKQPSKIIESAEMEETYIEPIDTEELSLAMDVATMTESEDTGSVSKSLELTVSTTSDEESMSLEDFLKQIPAYVMLPSVIATEITRIKFARMRFQKYTKVTGTRPVFLELVQLTMRGHRVREQESGTHCLYHI</sequence>
<name>A0A2Z7CB75_9LAMI</name>
<reference evidence="2 3" key="1">
    <citation type="journal article" date="2015" name="Proc. Natl. Acad. Sci. U.S.A.">
        <title>The resurrection genome of Boea hygrometrica: A blueprint for survival of dehydration.</title>
        <authorList>
            <person name="Xiao L."/>
            <person name="Yang G."/>
            <person name="Zhang L."/>
            <person name="Yang X."/>
            <person name="Zhao S."/>
            <person name="Ji Z."/>
            <person name="Zhou Q."/>
            <person name="Hu M."/>
            <person name="Wang Y."/>
            <person name="Chen M."/>
            <person name="Xu Y."/>
            <person name="Jin H."/>
            <person name="Xiao X."/>
            <person name="Hu G."/>
            <person name="Bao F."/>
            <person name="Hu Y."/>
            <person name="Wan P."/>
            <person name="Li L."/>
            <person name="Deng X."/>
            <person name="Kuang T."/>
            <person name="Xiang C."/>
            <person name="Zhu J.K."/>
            <person name="Oliver M.J."/>
            <person name="He Y."/>
        </authorList>
    </citation>
    <scope>NUCLEOTIDE SEQUENCE [LARGE SCALE GENOMIC DNA]</scope>
    <source>
        <strain evidence="3">cv. XS01</strain>
    </source>
</reference>
<evidence type="ECO:0000313" key="3">
    <source>
        <dbReference type="Proteomes" id="UP000250235"/>
    </source>
</evidence>
<keyword evidence="3" id="KW-1185">Reference proteome</keyword>
<evidence type="ECO:0000313" key="2">
    <source>
        <dbReference type="EMBL" id="KZV44281.1"/>
    </source>
</evidence>
<proteinExistence type="predicted"/>
<feature type="region of interest" description="Disordered" evidence="1">
    <location>
        <begin position="1"/>
        <end position="27"/>
    </location>
</feature>
<organism evidence="2 3">
    <name type="scientific">Dorcoceras hygrometricum</name>
    <dbReference type="NCBI Taxonomy" id="472368"/>
    <lineage>
        <taxon>Eukaryota</taxon>
        <taxon>Viridiplantae</taxon>
        <taxon>Streptophyta</taxon>
        <taxon>Embryophyta</taxon>
        <taxon>Tracheophyta</taxon>
        <taxon>Spermatophyta</taxon>
        <taxon>Magnoliopsida</taxon>
        <taxon>eudicotyledons</taxon>
        <taxon>Gunneridae</taxon>
        <taxon>Pentapetalae</taxon>
        <taxon>asterids</taxon>
        <taxon>lamiids</taxon>
        <taxon>Lamiales</taxon>
        <taxon>Gesneriaceae</taxon>
        <taxon>Didymocarpoideae</taxon>
        <taxon>Trichosporeae</taxon>
        <taxon>Loxocarpinae</taxon>
        <taxon>Dorcoceras</taxon>
    </lineage>
</organism>
<gene>
    <name evidence="2" type="ORF">F511_10400</name>
</gene>
<protein>
    <submittedName>
        <fullName evidence="2">Splicing factor 3B subunit 1-like</fullName>
    </submittedName>
</protein>
<dbReference type="Proteomes" id="UP000250235">
    <property type="component" value="Unassembled WGS sequence"/>
</dbReference>
<accession>A0A2Z7CB75</accession>